<protein>
    <submittedName>
        <fullName evidence="2">Uncharacterized protein</fullName>
    </submittedName>
</protein>
<dbReference type="AlphaFoldDB" id="A0A9P7CA22"/>
<sequence length="212" mass="23239">MTSSLRKKDDLSGARRTAGVGMAPRVRRGAGRSEPVARHQVISQACLGTAGVRVEAVFPAHPRRQAHQDAFAAATALQAEQRTAIVNKVEFHVAATAVQLELAFALAMGRVLALLHDRQVRLQEAIADRAQVIEIALEVAMQVVEEQAADAAVPRRRVCTGRVRPGASAARPRRTDRTGSGRSRRRTSWPPLRRRAVPGRSARWRGWSARRD</sequence>
<evidence type="ECO:0000313" key="2">
    <source>
        <dbReference type="EMBL" id="KAG1543551.1"/>
    </source>
</evidence>
<dbReference type="Proteomes" id="UP000740926">
    <property type="component" value="Unassembled WGS sequence"/>
</dbReference>
<name>A0A9P7CA22_9FUNG</name>
<organism evidence="2 3">
    <name type="scientific">Rhizopus delemar</name>
    <dbReference type="NCBI Taxonomy" id="936053"/>
    <lineage>
        <taxon>Eukaryota</taxon>
        <taxon>Fungi</taxon>
        <taxon>Fungi incertae sedis</taxon>
        <taxon>Mucoromycota</taxon>
        <taxon>Mucoromycotina</taxon>
        <taxon>Mucoromycetes</taxon>
        <taxon>Mucorales</taxon>
        <taxon>Mucorineae</taxon>
        <taxon>Rhizopodaceae</taxon>
        <taxon>Rhizopus</taxon>
    </lineage>
</organism>
<feature type="region of interest" description="Disordered" evidence="1">
    <location>
        <begin position="159"/>
        <end position="212"/>
    </location>
</feature>
<evidence type="ECO:0000313" key="3">
    <source>
        <dbReference type="Proteomes" id="UP000740926"/>
    </source>
</evidence>
<feature type="region of interest" description="Disordered" evidence="1">
    <location>
        <begin position="1"/>
        <end position="35"/>
    </location>
</feature>
<dbReference type="EMBL" id="JAANIU010006130">
    <property type="protein sequence ID" value="KAG1543551.1"/>
    <property type="molecule type" value="Genomic_DNA"/>
</dbReference>
<comment type="caution">
    <text evidence="2">The sequence shown here is derived from an EMBL/GenBank/DDBJ whole genome shotgun (WGS) entry which is preliminary data.</text>
</comment>
<gene>
    <name evidence="2" type="ORF">G6F50_013976</name>
</gene>
<reference evidence="2 3" key="1">
    <citation type="journal article" date="2020" name="Microb. Genom.">
        <title>Genetic diversity of clinical and environmental Mucorales isolates obtained from an investigation of mucormycosis cases among solid organ transplant recipients.</title>
        <authorList>
            <person name="Nguyen M.H."/>
            <person name="Kaul D."/>
            <person name="Muto C."/>
            <person name="Cheng S.J."/>
            <person name="Richter R.A."/>
            <person name="Bruno V.M."/>
            <person name="Liu G."/>
            <person name="Beyhan S."/>
            <person name="Sundermann A.J."/>
            <person name="Mounaud S."/>
            <person name="Pasculle A.W."/>
            <person name="Nierman W.C."/>
            <person name="Driscoll E."/>
            <person name="Cumbie R."/>
            <person name="Clancy C.J."/>
            <person name="Dupont C.L."/>
        </authorList>
    </citation>
    <scope>NUCLEOTIDE SEQUENCE [LARGE SCALE GENOMIC DNA]</scope>
    <source>
        <strain evidence="2 3">GL24</strain>
    </source>
</reference>
<keyword evidence="3" id="KW-1185">Reference proteome</keyword>
<evidence type="ECO:0000256" key="1">
    <source>
        <dbReference type="SAM" id="MobiDB-lite"/>
    </source>
</evidence>
<feature type="compositionally biased region" description="Basic and acidic residues" evidence="1">
    <location>
        <begin position="1"/>
        <end position="13"/>
    </location>
</feature>
<accession>A0A9P7CA22</accession>
<proteinExistence type="predicted"/>
<feature type="compositionally biased region" description="Low complexity" evidence="1">
    <location>
        <begin position="199"/>
        <end position="212"/>
    </location>
</feature>
<feature type="compositionally biased region" description="Basic residues" evidence="1">
    <location>
        <begin position="182"/>
        <end position="197"/>
    </location>
</feature>